<comment type="caution">
    <text evidence="2">The sequence shown here is derived from an EMBL/GenBank/DDBJ whole genome shotgun (WGS) entry which is preliminary data.</text>
</comment>
<evidence type="ECO:0000256" key="1">
    <source>
        <dbReference type="SAM" id="MobiDB-lite"/>
    </source>
</evidence>
<dbReference type="Proteomes" id="UP000185736">
    <property type="component" value="Unassembled WGS sequence"/>
</dbReference>
<organism evidence="2 3">
    <name type="scientific">Actinomyces oris</name>
    <dbReference type="NCBI Taxonomy" id="544580"/>
    <lineage>
        <taxon>Bacteria</taxon>
        <taxon>Bacillati</taxon>
        <taxon>Actinomycetota</taxon>
        <taxon>Actinomycetes</taxon>
        <taxon>Actinomycetales</taxon>
        <taxon>Actinomycetaceae</taxon>
        <taxon>Actinomyces</taxon>
    </lineage>
</organism>
<accession>A0A1Q8HYL6</accession>
<feature type="compositionally biased region" description="Basic and acidic residues" evidence="1">
    <location>
        <begin position="179"/>
        <end position="195"/>
    </location>
</feature>
<name>A0A1Q8HYL6_9ACTO</name>
<protein>
    <submittedName>
        <fullName evidence="2">Uncharacterized protein</fullName>
    </submittedName>
</protein>
<dbReference type="NCBIfam" id="NF038043">
    <property type="entry name" value="act_def_assoc_A"/>
    <property type="match status" value="1"/>
</dbReference>
<proteinExistence type="predicted"/>
<sequence length="382" mass="41884">MSHHDTPWTDSNQLLVNHAGTWEQVDEATLASKHTSASLRFILARIADIRPPFGQSLFTKVLHKAPGTQLDNDSIQPLQPEQYSTDVISLEAAEEVLAQALSRNTSATRFSSASMPVDEIILRYLNALTAPAPDGASAPSETEASDIDARGIRDLVGSIPSEAKKDSQGGGFFQRLLSKKDKSDSHEHEHEHASEDSEPVIVEPDPQWLSIDAIQTIDVARIVSLSSWEEALKGLPPRVAQLLWTVSSDSSPSSNSLYRPAHDPDVIGAFAQVPVEQRSMEVRNGIRTYDAALFRRFGKEPVNDHAAARLRAVKEAAEMWPSWQEELADGSLAAQGCIDVDGMTLIGQDPFLRQKYALDVKKTVETERWVTSWLSAGGSLTE</sequence>
<dbReference type="EMBL" id="MSGO01000051">
    <property type="protein sequence ID" value="OLL13942.1"/>
    <property type="molecule type" value="Genomic_DNA"/>
</dbReference>
<evidence type="ECO:0000313" key="2">
    <source>
        <dbReference type="EMBL" id="OLL13942.1"/>
    </source>
</evidence>
<evidence type="ECO:0000313" key="3">
    <source>
        <dbReference type="Proteomes" id="UP000185736"/>
    </source>
</evidence>
<dbReference type="AlphaFoldDB" id="A0A1Q8HYL6"/>
<reference evidence="2 3" key="1">
    <citation type="submission" date="2016-12" db="EMBL/GenBank/DDBJ databases">
        <title>Genomic comparison of strains in the 'Actinomyces naeslundii' group.</title>
        <authorList>
            <person name="Mughal S.R."/>
            <person name="Do T."/>
            <person name="Gilbert S.C."/>
            <person name="Witherden E.A."/>
            <person name="Didelot X."/>
            <person name="Beighton D."/>
        </authorList>
    </citation>
    <scope>NUCLEOTIDE SEQUENCE [LARGE SCALE GENOMIC DNA]</scope>
    <source>
        <strain evidence="2 3">S64C</strain>
    </source>
</reference>
<gene>
    <name evidence="2" type="ORF">BKH32_11180</name>
</gene>
<dbReference type="RefSeq" id="WP_075250113.1">
    <property type="nucleotide sequence ID" value="NZ_MSGO01000051.1"/>
</dbReference>
<feature type="region of interest" description="Disordered" evidence="1">
    <location>
        <begin position="179"/>
        <end position="201"/>
    </location>
</feature>